<evidence type="ECO:0000256" key="5">
    <source>
        <dbReference type="ARBA" id="ARBA00023284"/>
    </source>
</evidence>
<evidence type="ECO:0000313" key="8">
    <source>
        <dbReference type="EMBL" id="PIR94059.1"/>
    </source>
</evidence>
<dbReference type="PROSITE" id="PS51352">
    <property type="entry name" value="THIOREDOXIN_2"/>
    <property type="match status" value="1"/>
</dbReference>
<dbReference type="EMBL" id="PFAP01000021">
    <property type="protein sequence ID" value="PIR94059.1"/>
    <property type="molecule type" value="Genomic_DNA"/>
</dbReference>
<keyword evidence="6" id="KW-1133">Transmembrane helix</keyword>
<gene>
    <name evidence="8" type="ORF">COT97_03375</name>
</gene>
<keyword evidence="4" id="KW-1015">Disulfide bond</keyword>
<proteinExistence type="inferred from homology"/>
<keyword evidence="6" id="KW-0472">Membrane</keyword>
<keyword evidence="3" id="KW-0560">Oxidoreductase</keyword>
<evidence type="ECO:0000256" key="6">
    <source>
        <dbReference type="SAM" id="Phobius"/>
    </source>
</evidence>
<evidence type="ECO:0000313" key="9">
    <source>
        <dbReference type="Proteomes" id="UP000229901"/>
    </source>
</evidence>
<evidence type="ECO:0000256" key="1">
    <source>
        <dbReference type="ARBA" id="ARBA00005791"/>
    </source>
</evidence>
<sequence length="250" mass="27024">MKNIPENKKMFLLGLGGSFGLMFFVGFLILLSIVLSGKTVASDDQVKQNNQPSVRNQAPQPSAAPAGDIRLAAISADDHIRGADKAPITIVEFSDPECPFCKRFHDTMNQVMAKYPDQVRWVYKHAPLDSLHSKARKEAEATECAAELGGNDGFWAFLDKLFEITPSNNGLAESQLYDIADAVGLNKTKFTDCLNSGRYKDKVQQQLDEAIAAGMQGTPYSVIVAGGTNIPLSGAQPFAVVSATLDSLLK</sequence>
<protein>
    <submittedName>
        <fullName evidence="8">Disulfide bond formation protein DsbA</fullName>
    </submittedName>
</protein>
<name>A0A2H0V6K7_9BACT</name>
<dbReference type="Proteomes" id="UP000229901">
    <property type="component" value="Unassembled WGS sequence"/>
</dbReference>
<dbReference type="GO" id="GO:0016491">
    <property type="term" value="F:oxidoreductase activity"/>
    <property type="evidence" value="ECO:0007669"/>
    <property type="project" value="UniProtKB-KW"/>
</dbReference>
<dbReference type="InterPro" id="IPR036249">
    <property type="entry name" value="Thioredoxin-like_sf"/>
</dbReference>
<dbReference type="Gene3D" id="3.40.30.10">
    <property type="entry name" value="Glutaredoxin"/>
    <property type="match status" value="1"/>
</dbReference>
<dbReference type="InterPro" id="IPR013766">
    <property type="entry name" value="Thioredoxin_domain"/>
</dbReference>
<evidence type="ECO:0000256" key="2">
    <source>
        <dbReference type="ARBA" id="ARBA00022729"/>
    </source>
</evidence>
<comment type="caution">
    <text evidence="8">The sequence shown here is derived from an EMBL/GenBank/DDBJ whole genome shotgun (WGS) entry which is preliminary data.</text>
</comment>
<evidence type="ECO:0000256" key="4">
    <source>
        <dbReference type="ARBA" id="ARBA00023157"/>
    </source>
</evidence>
<comment type="similarity">
    <text evidence="1">Belongs to the thioredoxin family. DsbA subfamily.</text>
</comment>
<organism evidence="8 9">
    <name type="scientific">Candidatus Falkowbacteria bacterium CG10_big_fil_rev_8_21_14_0_10_39_11</name>
    <dbReference type="NCBI Taxonomy" id="1974565"/>
    <lineage>
        <taxon>Bacteria</taxon>
        <taxon>Candidatus Falkowiibacteriota</taxon>
    </lineage>
</organism>
<dbReference type="AlphaFoldDB" id="A0A2H0V6K7"/>
<reference evidence="9" key="1">
    <citation type="submission" date="2017-09" db="EMBL/GenBank/DDBJ databases">
        <title>Depth-based differentiation of microbial function through sediment-hosted aquifers and enrichment of novel symbionts in the deep terrestrial subsurface.</title>
        <authorList>
            <person name="Probst A.J."/>
            <person name="Ladd B."/>
            <person name="Jarett J.K."/>
            <person name="Geller-Mcgrath D.E."/>
            <person name="Sieber C.M.K."/>
            <person name="Emerson J.B."/>
            <person name="Anantharaman K."/>
            <person name="Thomas B.C."/>
            <person name="Malmstrom R."/>
            <person name="Stieglmeier M."/>
            <person name="Klingl A."/>
            <person name="Woyke T."/>
            <person name="Ryan C.M."/>
            <person name="Banfield J.F."/>
        </authorList>
    </citation>
    <scope>NUCLEOTIDE SEQUENCE [LARGE SCALE GENOMIC DNA]</scope>
</reference>
<dbReference type="InterPro" id="IPR012336">
    <property type="entry name" value="Thioredoxin-like_fold"/>
</dbReference>
<dbReference type="PANTHER" id="PTHR13887">
    <property type="entry name" value="GLUTATHIONE S-TRANSFERASE KAPPA"/>
    <property type="match status" value="1"/>
</dbReference>
<dbReference type="SUPFAM" id="SSF52833">
    <property type="entry name" value="Thioredoxin-like"/>
    <property type="match status" value="1"/>
</dbReference>
<accession>A0A2H0V6K7</accession>
<dbReference type="PANTHER" id="PTHR13887:SF14">
    <property type="entry name" value="DISULFIDE BOND FORMATION PROTEIN D"/>
    <property type="match status" value="1"/>
</dbReference>
<keyword evidence="5" id="KW-0676">Redox-active center</keyword>
<feature type="domain" description="Thioredoxin" evidence="7">
    <location>
        <begin position="52"/>
        <end position="250"/>
    </location>
</feature>
<evidence type="ECO:0000259" key="7">
    <source>
        <dbReference type="PROSITE" id="PS51352"/>
    </source>
</evidence>
<keyword evidence="2" id="KW-0732">Signal</keyword>
<dbReference type="Pfam" id="PF13462">
    <property type="entry name" value="Thioredoxin_4"/>
    <property type="match status" value="1"/>
</dbReference>
<feature type="transmembrane region" description="Helical" evidence="6">
    <location>
        <begin position="12"/>
        <end position="35"/>
    </location>
</feature>
<keyword evidence="6" id="KW-0812">Transmembrane</keyword>
<evidence type="ECO:0000256" key="3">
    <source>
        <dbReference type="ARBA" id="ARBA00023002"/>
    </source>
</evidence>